<dbReference type="RefSeq" id="WP_093340972.1">
    <property type="nucleotide sequence ID" value="NZ_FOUY01000009.1"/>
</dbReference>
<reference evidence="1 2" key="1">
    <citation type="submission" date="2016-10" db="EMBL/GenBank/DDBJ databases">
        <authorList>
            <person name="de Groot N.N."/>
        </authorList>
    </citation>
    <scope>NUCLEOTIDE SEQUENCE [LARGE SCALE GENOMIC DNA]</scope>
    <source>
        <strain evidence="1 2">CGMCC 4.1877</strain>
    </source>
</reference>
<keyword evidence="2" id="KW-1185">Reference proteome</keyword>
<dbReference type="STRING" id="260086.SAMN05216207_10097"/>
<proteinExistence type="predicted"/>
<name>A0A1I4WQR0_PSUAM</name>
<evidence type="ECO:0000313" key="2">
    <source>
        <dbReference type="Proteomes" id="UP000199614"/>
    </source>
</evidence>
<dbReference type="AlphaFoldDB" id="A0A1I4WQR0"/>
<dbReference type="Proteomes" id="UP000199614">
    <property type="component" value="Unassembled WGS sequence"/>
</dbReference>
<organism evidence="1 2">
    <name type="scientific">Pseudonocardia ammonioxydans</name>
    <dbReference type="NCBI Taxonomy" id="260086"/>
    <lineage>
        <taxon>Bacteria</taxon>
        <taxon>Bacillati</taxon>
        <taxon>Actinomycetota</taxon>
        <taxon>Actinomycetes</taxon>
        <taxon>Pseudonocardiales</taxon>
        <taxon>Pseudonocardiaceae</taxon>
        <taxon>Pseudonocardia</taxon>
    </lineage>
</organism>
<dbReference type="EMBL" id="FOUY01000009">
    <property type="protein sequence ID" value="SFN15359.1"/>
    <property type="molecule type" value="Genomic_DNA"/>
</dbReference>
<evidence type="ECO:0000313" key="1">
    <source>
        <dbReference type="EMBL" id="SFN15359.1"/>
    </source>
</evidence>
<protein>
    <submittedName>
        <fullName evidence="1">DNA segregation ATPase FtsK/SpoIIIE, S-DNA-T family</fullName>
    </submittedName>
</protein>
<gene>
    <name evidence="1" type="ORF">SAMN05216207_10097</name>
</gene>
<sequence>MTATGSRSSVPNLVEAGLRRTSAAMRHAGARYDRGQITLDHHWQMLAALHTRRVRWWTVLERHVLDDHTTPIVLYRAVLDARDNADRDARYWTQQAATAAERETGIAG</sequence>
<accession>A0A1I4WQR0</accession>